<dbReference type="Pfam" id="PF00583">
    <property type="entry name" value="Acetyltransf_1"/>
    <property type="match status" value="1"/>
</dbReference>
<evidence type="ECO:0000259" key="1">
    <source>
        <dbReference type="PROSITE" id="PS51186"/>
    </source>
</evidence>
<protein>
    <recommendedName>
        <fullName evidence="1">N-acetyltransferase domain-containing protein</fullName>
    </recommendedName>
</protein>
<dbReference type="RefSeq" id="WP_111253548.1">
    <property type="nucleotide sequence ID" value="NZ_POTW01000008.1"/>
</dbReference>
<dbReference type="AlphaFoldDB" id="A0A2W2BJL3"/>
<accession>A0A2W2BJL3</accession>
<dbReference type="Gene3D" id="3.40.630.30">
    <property type="match status" value="1"/>
</dbReference>
<dbReference type="EMBL" id="POTW01000008">
    <property type="protein sequence ID" value="PZF85450.1"/>
    <property type="molecule type" value="Genomic_DNA"/>
</dbReference>
<sequence>MLTSALVELPDYATLVERSGGHPFARWHHSPADFERAWAFGDATGWTVTGRYGPVLVALGAGADAGRLVTLALSGLPSVARVVMTAAALPHVEAPLGDGDDWDWFWTTSAPPPRPGEAAVAALGLSDHEELAALLHASSPRTSAQADDPTVRTWLGLRDPSGALVACAAEHEQAPGVRHLRAIATHPSHRGRGYGADVTAAATRAGLASAGAHAVTLGMYADNHVARRLYERLGFTVGQAFATRAVAR</sequence>
<dbReference type="CDD" id="cd04301">
    <property type="entry name" value="NAT_SF"/>
    <property type="match status" value="1"/>
</dbReference>
<dbReference type="SUPFAM" id="SSF55729">
    <property type="entry name" value="Acyl-CoA N-acyltransferases (Nat)"/>
    <property type="match status" value="1"/>
</dbReference>
<dbReference type="Proteomes" id="UP000248764">
    <property type="component" value="Unassembled WGS sequence"/>
</dbReference>
<dbReference type="PROSITE" id="PS51186">
    <property type="entry name" value="GNAT"/>
    <property type="match status" value="1"/>
</dbReference>
<name>A0A2W2BJL3_9ACTN</name>
<organism evidence="2 3">
    <name type="scientific">Jiangella anatolica</name>
    <dbReference type="NCBI Taxonomy" id="2670374"/>
    <lineage>
        <taxon>Bacteria</taxon>
        <taxon>Bacillati</taxon>
        <taxon>Actinomycetota</taxon>
        <taxon>Actinomycetes</taxon>
        <taxon>Jiangellales</taxon>
        <taxon>Jiangellaceae</taxon>
        <taxon>Jiangella</taxon>
    </lineage>
</organism>
<reference evidence="2 3" key="1">
    <citation type="submission" date="2018-01" db="EMBL/GenBank/DDBJ databases">
        <title>Draft genome sequence of Jiangella sp. GTF31.</title>
        <authorList>
            <person name="Sahin N."/>
            <person name="Ay H."/>
            <person name="Saygin H."/>
        </authorList>
    </citation>
    <scope>NUCLEOTIDE SEQUENCE [LARGE SCALE GENOMIC DNA]</scope>
    <source>
        <strain evidence="2 3">GTF31</strain>
    </source>
</reference>
<dbReference type="InterPro" id="IPR000182">
    <property type="entry name" value="GNAT_dom"/>
</dbReference>
<comment type="caution">
    <text evidence="2">The sequence shown here is derived from an EMBL/GenBank/DDBJ whole genome shotgun (WGS) entry which is preliminary data.</text>
</comment>
<evidence type="ECO:0000313" key="2">
    <source>
        <dbReference type="EMBL" id="PZF85450.1"/>
    </source>
</evidence>
<evidence type="ECO:0000313" key="3">
    <source>
        <dbReference type="Proteomes" id="UP000248764"/>
    </source>
</evidence>
<dbReference type="InterPro" id="IPR016181">
    <property type="entry name" value="Acyl_CoA_acyltransferase"/>
</dbReference>
<keyword evidence="3" id="KW-1185">Reference proteome</keyword>
<dbReference type="GO" id="GO:0016747">
    <property type="term" value="F:acyltransferase activity, transferring groups other than amino-acyl groups"/>
    <property type="evidence" value="ECO:0007669"/>
    <property type="project" value="InterPro"/>
</dbReference>
<feature type="domain" description="N-acetyltransferase" evidence="1">
    <location>
        <begin position="118"/>
        <end position="248"/>
    </location>
</feature>
<dbReference type="InterPro" id="IPR050276">
    <property type="entry name" value="MshD_Acetyltransferase"/>
</dbReference>
<dbReference type="PANTHER" id="PTHR43617">
    <property type="entry name" value="L-AMINO ACID N-ACETYLTRANSFERASE"/>
    <property type="match status" value="1"/>
</dbReference>
<proteinExistence type="predicted"/>
<dbReference type="PANTHER" id="PTHR43617:SF20">
    <property type="entry name" value="N-ALPHA-ACETYLTRANSFERASE RIMI"/>
    <property type="match status" value="1"/>
</dbReference>
<gene>
    <name evidence="2" type="ORF">C1I92_04885</name>
</gene>